<dbReference type="Gene3D" id="2.30.40.10">
    <property type="entry name" value="Urease, subunit C, domain 1"/>
    <property type="match status" value="1"/>
</dbReference>
<dbReference type="PANTHER" id="PTHR43135:SF3">
    <property type="entry name" value="ALPHA-D-RIBOSE 1-METHYLPHOSPHONATE 5-TRIPHOSPHATE DIPHOSPHATASE"/>
    <property type="match status" value="1"/>
</dbReference>
<dbReference type="Proteomes" id="UP000518752">
    <property type="component" value="Unassembled WGS sequence"/>
</dbReference>
<dbReference type="EMBL" id="JAACJN010000117">
    <property type="protein sequence ID" value="KAF5371098.1"/>
    <property type="molecule type" value="Genomic_DNA"/>
</dbReference>
<comment type="caution">
    <text evidence="2">The sequence shown here is derived from an EMBL/GenBank/DDBJ whole genome shotgun (WGS) entry which is preliminary data.</text>
</comment>
<dbReference type="Pfam" id="PF01979">
    <property type="entry name" value="Amidohydro_1"/>
    <property type="match status" value="1"/>
</dbReference>
<sequence length="449" mass="47944">MAQIPSSFKANNTPDRRPGLSVDVASLTGAFVIRAARLLLSSDSDIIQDGAVVIKGETIISSGLWLAVQPTLSPDTEILDLGDVTLMPGLFDCHVHLSMDPSFFATTGSAPPKGEELFARMQTNCFRVLDAGVTTVRDLGCPGTYSTEFRDRISAGVAQGPRILSANAPITVPGGHANAWGGIASGVEGCRQEARKRIQEGVDVIKVMTTGGFLTPGSSPEKARYTVEELRAIAEEAHAHNIPVTTHATGLEGIERAVDAGFDCIEHCAWSVEGGTRFDEEIAKKIVAKNVAVCPTMNTACVEKDYFLPWDAREHVMKNLSRLRDHGVQMVVGTDNGIGLCPFERYADGLSVLVEAGYSLREIIASATDRASKVCGLSTVTGKLLPGMSADIVAFAGNPLESVEAFFNPRFVMARGRQHKLTPIPPPADNSEMAELISKLLRKGAGLTQ</sequence>
<reference evidence="2 3" key="1">
    <citation type="journal article" date="2020" name="ISME J.">
        <title>Uncovering the hidden diversity of litter-decomposition mechanisms in mushroom-forming fungi.</title>
        <authorList>
            <person name="Floudas D."/>
            <person name="Bentzer J."/>
            <person name="Ahren D."/>
            <person name="Johansson T."/>
            <person name="Persson P."/>
            <person name="Tunlid A."/>
        </authorList>
    </citation>
    <scope>NUCLEOTIDE SEQUENCE [LARGE SCALE GENOMIC DNA]</scope>
    <source>
        <strain evidence="2 3">CBS 406.79</strain>
    </source>
</reference>
<dbReference type="GO" id="GO:0016810">
    <property type="term" value="F:hydrolase activity, acting on carbon-nitrogen (but not peptide) bonds"/>
    <property type="evidence" value="ECO:0007669"/>
    <property type="project" value="InterPro"/>
</dbReference>
<gene>
    <name evidence="2" type="ORF">D9757_010818</name>
</gene>
<dbReference type="InterPro" id="IPR051781">
    <property type="entry name" value="Metallo-dep_Hydrolase"/>
</dbReference>
<name>A0A8H5GU44_9AGAR</name>
<dbReference type="PANTHER" id="PTHR43135">
    <property type="entry name" value="ALPHA-D-RIBOSE 1-METHYLPHOSPHONATE 5-TRIPHOSPHATE DIPHOSPHATASE"/>
    <property type="match status" value="1"/>
</dbReference>
<proteinExistence type="predicted"/>
<feature type="domain" description="Amidohydrolase-related" evidence="1">
    <location>
        <begin position="85"/>
        <end position="416"/>
    </location>
</feature>
<protein>
    <recommendedName>
        <fullName evidence="1">Amidohydrolase-related domain-containing protein</fullName>
    </recommendedName>
</protein>
<dbReference type="InterPro" id="IPR011059">
    <property type="entry name" value="Metal-dep_hydrolase_composite"/>
</dbReference>
<dbReference type="SUPFAM" id="SSF51556">
    <property type="entry name" value="Metallo-dependent hydrolases"/>
    <property type="match status" value="1"/>
</dbReference>
<dbReference type="AlphaFoldDB" id="A0A8H5GU44"/>
<dbReference type="OrthoDB" id="194468at2759"/>
<dbReference type="CDD" id="cd01299">
    <property type="entry name" value="Met_dep_hydrolase_A"/>
    <property type="match status" value="1"/>
</dbReference>
<dbReference type="InterPro" id="IPR006680">
    <property type="entry name" value="Amidohydro-rel"/>
</dbReference>
<organism evidence="2 3">
    <name type="scientific">Collybiopsis confluens</name>
    <dbReference type="NCBI Taxonomy" id="2823264"/>
    <lineage>
        <taxon>Eukaryota</taxon>
        <taxon>Fungi</taxon>
        <taxon>Dikarya</taxon>
        <taxon>Basidiomycota</taxon>
        <taxon>Agaricomycotina</taxon>
        <taxon>Agaricomycetes</taxon>
        <taxon>Agaricomycetidae</taxon>
        <taxon>Agaricales</taxon>
        <taxon>Marasmiineae</taxon>
        <taxon>Omphalotaceae</taxon>
        <taxon>Collybiopsis</taxon>
    </lineage>
</organism>
<evidence type="ECO:0000313" key="3">
    <source>
        <dbReference type="Proteomes" id="UP000518752"/>
    </source>
</evidence>
<evidence type="ECO:0000259" key="1">
    <source>
        <dbReference type="Pfam" id="PF01979"/>
    </source>
</evidence>
<dbReference type="InterPro" id="IPR057744">
    <property type="entry name" value="OTAase-like"/>
</dbReference>
<dbReference type="InterPro" id="IPR032466">
    <property type="entry name" value="Metal_Hydrolase"/>
</dbReference>
<keyword evidence="3" id="KW-1185">Reference proteome</keyword>
<dbReference type="SUPFAM" id="SSF51338">
    <property type="entry name" value="Composite domain of metallo-dependent hydrolases"/>
    <property type="match status" value="2"/>
</dbReference>
<accession>A0A8H5GU44</accession>
<evidence type="ECO:0000313" key="2">
    <source>
        <dbReference type="EMBL" id="KAF5371098.1"/>
    </source>
</evidence>
<dbReference type="Gene3D" id="3.20.20.140">
    <property type="entry name" value="Metal-dependent hydrolases"/>
    <property type="match status" value="1"/>
</dbReference>